<dbReference type="STRING" id="42256.RradSPS_2499"/>
<reference evidence="3 5" key="1">
    <citation type="submission" date="2014-03" db="EMBL/GenBank/DDBJ databases">
        <title>Complete genome sequence of the Radio-Resistant Rubrobacter radiotolerans RSPS-4.</title>
        <authorList>
            <person name="Egas C.C."/>
            <person name="Barroso C.C."/>
            <person name="Froufe H.J.C."/>
            <person name="Pacheco J.J."/>
            <person name="Albuquerque L.L."/>
            <person name="da Costa M.M.S."/>
        </authorList>
    </citation>
    <scope>NUCLEOTIDE SEQUENCE [LARGE SCALE GENOMIC DNA]</scope>
    <source>
        <strain evidence="3 5">RSPS-4</strain>
    </source>
</reference>
<keyword evidence="5" id="KW-1185">Reference proteome</keyword>
<evidence type="ECO:0000313" key="4">
    <source>
        <dbReference type="EMBL" id="MDX5892421.1"/>
    </source>
</evidence>
<dbReference type="HOGENOM" id="CLU_049301_11_1_11"/>
<dbReference type="CDD" id="cd00293">
    <property type="entry name" value="USP-like"/>
    <property type="match status" value="1"/>
</dbReference>
<organism evidence="3 5">
    <name type="scientific">Rubrobacter radiotolerans</name>
    <name type="common">Arthrobacter radiotolerans</name>
    <dbReference type="NCBI Taxonomy" id="42256"/>
    <lineage>
        <taxon>Bacteria</taxon>
        <taxon>Bacillati</taxon>
        <taxon>Actinomycetota</taxon>
        <taxon>Rubrobacteria</taxon>
        <taxon>Rubrobacterales</taxon>
        <taxon>Rubrobacteraceae</taxon>
        <taxon>Rubrobacter</taxon>
    </lineage>
</organism>
<dbReference type="InterPro" id="IPR006016">
    <property type="entry name" value="UspA"/>
</dbReference>
<dbReference type="Proteomes" id="UP001281130">
    <property type="component" value="Unassembled WGS sequence"/>
</dbReference>
<protein>
    <submittedName>
        <fullName evidence="3 4">Universal stress protein</fullName>
    </submittedName>
</protein>
<dbReference type="Pfam" id="PF00582">
    <property type="entry name" value="Usp"/>
    <property type="match status" value="1"/>
</dbReference>
<sequence length="153" mass="15844">MSGLCEKVLLATDGSGCADLAARLAARICAGVGAELHVVCVGEIPLVHPEEGVGQLALYRESEEKARATLAEQVARIKAGDDEVEVSGTHLSMGRPDVEIVRLAEELDADLVAIGGTGADSLRRSLMGSVSEAVTLHAHCSVLVARDGTGEED</sequence>
<dbReference type="OrthoDB" id="6174426at2"/>
<evidence type="ECO:0000313" key="5">
    <source>
        <dbReference type="Proteomes" id="UP000025229"/>
    </source>
</evidence>
<evidence type="ECO:0000256" key="1">
    <source>
        <dbReference type="ARBA" id="ARBA00008791"/>
    </source>
</evidence>
<dbReference type="KEGG" id="rrd:RradSPS_2499"/>
<gene>
    <name evidence="3" type="ORF">RradSPS_2499</name>
    <name evidence="4" type="ORF">SIL72_00125</name>
</gene>
<dbReference type="InterPro" id="IPR006015">
    <property type="entry name" value="Universal_stress_UspA"/>
</dbReference>
<feature type="domain" description="UspA" evidence="2">
    <location>
        <begin position="6"/>
        <end position="146"/>
    </location>
</feature>
<dbReference type="PANTHER" id="PTHR46268:SF15">
    <property type="entry name" value="UNIVERSAL STRESS PROTEIN HP_0031"/>
    <property type="match status" value="1"/>
</dbReference>
<evidence type="ECO:0000259" key="2">
    <source>
        <dbReference type="Pfam" id="PF00582"/>
    </source>
</evidence>
<dbReference type="PANTHER" id="PTHR46268">
    <property type="entry name" value="STRESS RESPONSE PROTEIN NHAX"/>
    <property type="match status" value="1"/>
</dbReference>
<name>A0A023X5N0_RUBRA</name>
<dbReference type="Gene3D" id="3.40.50.620">
    <property type="entry name" value="HUPs"/>
    <property type="match status" value="1"/>
</dbReference>
<reference evidence="4" key="2">
    <citation type="submission" date="2023-11" db="EMBL/GenBank/DDBJ databases">
        <title>MicrobeMod: A computational toolkit for identifying prokaryotic methylation and restriction-modification with nanopore sequencing.</title>
        <authorList>
            <person name="Crits-Christoph A."/>
            <person name="Kang S.C."/>
            <person name="Lee H."/>
            <person name="Ostrov N."/>
        </authorList>
    </citation>
    <scope>NUCLEOTIDE SEQUENCE</scope>
    <source>
        <strain evidence="4">ATCC 51242</strain>
    </source>
</reference>
<dbReference type="PRINTS" id="PR01438">
    <property type="entry name" value="UNVRSLSTRESS"/>
</dbReference>
<accession>A0A023X5N0</accession>
<dbReference type="EMBL" id="JAWXXX010000001">
    <property type="protein sequence ID" value="MDX5892421.1"/>
    <property type="molecule type" value="Genomic_DNA"/>
</dbReference>
<dbReference type="SUPFAM" id="SSF52402">
    <property type="entry name" value="Adenine nucleotide alpha hydrolases-like"/>
    <property type="match status" value="1"/>
</dbReference>
<dbReference type="InterPro" id="IPR014729">
    <property type="entry name" value="Rossmann-like_a/b/a_fold"/>
</dbReference>
<dbReference type="RefSeq" id="WP_038683075.1">
    <property type="nucleotide sequence ID" value="NZ_CP007514.1"/>
</dbReference>
<dbReference type="eggNOG" id="COG0589">
    <property type="taxonomic scope" value="Bacteria"/>
</dbReference>
<evidence type="ECO:0000313" key="3">
    <source>
        <dbReference type="EMBL" id="AHY47782.1"/>
    </source>
</evidence>
<dbReference type="AlphaFoldDB" id="A0A023X5N0"/>
<comment type="similarity">
    <text evidence="1">Belongs to the universal stress protein A family.</text>
</comment>
<dbReference type="EMBL" id="CP007514">
    <property type="protein sequence ID" value="AHY47782.1"/>
    <property type="molecule type" value="Genomic_DNA"/>
</dbReference>
<dbReference type="Proteomes" id="UP000025229">
    <property type="component" value="Chromosome"/>
</dbReference>
<proteinExistence type="inferred from homology"/>